<feature type="domain" description="Transposon Tn7 transposition protein TnsD C-terminal" evidence="2">
    <location>
        <begin position="282"/>
        <end position="349"/>
    </location>
</feature>
<evidence type="ECO:0000313" key="3">
    <source>
        <dbReference type="EMBL" id="MFD1786473.1"/>
    </source>
</evidence>
<dbReference type="Proteomes" id="UP001597283">
    <property type="component" value="Unassembled WGS sequence"/>
</dbReference>
<feature type="compositionally biased region" description="Basic residues" evidence="1">
    <location>
        <begin position="279"/>
        <end position="290"/>
    </location>
</feature>
<accession>A0ABW4N9S7</accession>
<gene>
    <name evidence="3" type="ORF">ACFSC3_02690</name>
</gene>
<evidence type="ECO:0000313" key="4">
    <source>
        <dbReference type="Proteomes" id="UP001597283"/>
    </source>
</evidence>
<feature type="region of interest" description="Disordered" evidence="1">
    <location>
        <begin position="263"/>
        <end position="291"/>
    </location>
</feature>
<dbReference type="RefSeq" id="WP_380938563.1">
    <property type="nucleotide sequence ID" value="NZ_JBHUFC010000001.1"/>
</dbReference>
<dbReference type="EMBL" id="JBHUFC010000001">
    <property type="protein sequence ID" value="MFD1786473.1"/>
    <property type="molecule type" value="Genomic_DNA"/>
</dbReference>
<dbReference type="InterPro" id="IPR032750">
    <property type="entry name" value="TnsD_C"/>
</dbReference>
<dbReference type="Pfam" id="PF15978">
    <property type="entry name" value="TnsD"/>
    <property type="match status" value="2"/>
</dbReference>
<organism evidence="3 4">
    <name type="scientific">Sphingomonas floccifaciens</name>
    <dbReference type="NCBI Taxonomy" id="1844115"/>
    <lineage>
        <taxon>Bacteria</taxon>
        <taxon>Pseudomonadati</taxon>
        <taxon>Pseudomonadota</taxon>
        <taxon>Alphaproteobacteria</taxon>
        <taxon>Sphingomonadales</taxon>
        <taxon>Sphingomonadaceae</taxon>
        <taxon>Sphingomonas</taxon>
    </lineage>
</organism>
<feature type="domain" description="Transposon Tn7 transposition protein TnsD C-terminal" evidence="2">
    <location>
        <begin position="45"/>
        <end position="260"/>
    </location>
</feature>
<proteinExistence type="predicted"/>
<name>A0ABW4N9S7_9SPHN</name>
<keyword evidence="4" id="KW-1185">Reference proteome</keyword>
<sequence length="407" mass="44723">MIETSNVTRASAGRHGYLMPDGAARAIEATPMPDGLAGKRLCEIAGAVETLLISTPVPMDFVDRRDDYRRQLDDVGLMRSFEKADVVGLVEAFRTHWGAAIPYLPSACDVPDDGGWLASIVRTHRKAFHPLHHLMLDGVLGSLDTTSVITNPFGRGPWLCSNPLAKHFGLATGMTLSMHRERYGRVATFECGCGYSFTRSVRTDGTIGEPRLRDAGPLLVPALRRLVKPGAKLRAVAREVGLDPKTVVRQALAAGIAVPWSTKPSGLPAGPTARSATGRSRRASRARRPRRDWQTIDREIAAQLKTSLSVIYSLEPLVRASRAELERRVAKPGYFAKRKAKLPRSSALLDQLAEDVETFQRRRVRHLISRYGADLKPWWVARAAGLKAGCLPMVREEMATLSRPIEG</sequence>
<evidence type="ECO:0000256" key="1">
    <source>
        <dbReference type="SAM" id="MobiDB-lite"/>
    </source>
</evidence>
<reference evidence="4" key="1">
    <citation type="journal article" date="2019" name="Int. J. Syst. Evol. Microbiol.">
        <title>The Global Catalogue of Microorganisms (GCM) 10K type strain sequencing project: providing services to taxonomists for standard genome sequencing and annotation.</title>
        <authorList>
            <consortium name="The Broad Institute Genomics Platform"/>
            <consortium name="The Broad Institute Genome Sequencing Center for Infectious Disease"/>
            <person name="Wu L."/>
            <person name="Ma J."/>
        </authorList>
    </citation>
    <scope>NUCLEOTIDE SEQUENCE [LARGE SCALE GENOMIC DNA]</scope>
    <source>
        <strain evidence="4">Q85</strain>
    </source>
</reference>
<protein>
    <submittedName>
        <fullName evidence="3">TnsD family Tn7-like transposition protein</fullName>
    </submittedName>
</protein>
<evidence type="ECO:0000259" key="2">
    <source>
        <dbReference type="Pfam" id="PF15978"/>
    </source>
</evidence>
<comment type="caution">
    <text evidence="3">The sequence shown here is derived from an EMBL/GenBank/DDBJ whole genome shotgun (WGS) entry which is preliminary data.</text>
</comment>